<comment type="caution">
    <text evidence="3">The sequence shown here is derived from an EMBL/GenBank/DDBJ whole genome shotgun (WGS) entry which is preliminary data.</text>
</comment>
<dbReference type="Proteomes" id="UP000663865">
    <property type="component" value="Unassembled WGS sequence"/>
</dbReference>
<reference evidence="3" key="1">
    <citation type="submission" date="2021-02" db="EMBL/GenBank/DDBJ databases">
        <authorList>
            <person name="Nowell W R."/>
        </authorList>
    </citation>
    <scope>NUCLEOTIDE SEQUENCE</scope>
</reference>
<evidence type="ECO:0000313" key="3">
    <source>
        <dbReference type="EMBL" id="CAF3626532.1"/>
    </source>
</evidence>
<gene>
    <name evidence="3" type="ORF">KIK155_LOCUS22190</name>
</gene>
<dbReference type="PANTHER" id="PTHR22605:SF1">
    <property type="entry name" value="RZ-TYPE DOMAIN-CONTAINING PROTEIN"/>
    <property type="match status" value="1"/>
</dbReference>
<dbReference type="Gene3D" id="3.40.50.300">
    <property type="entry name" value="P-loop containing nucleotide triphosphate hydrolases"/>
    <property type="match status" value="2"/>
</dbReference>
<dbReference type="SMART" id="SM00382">
    <property type="entry name" value="AAA"/>
    <property type="match status" value="2"/>
</dbReference>
<dbReference type="GO" id="GO:0005524">
    <property type="term" value="F:ATP binding"/>
    <property type="evidence" value="ECO:0007669"/>
    <property type="project" value="InterPro"/>
</dbReference>
<dbReference type="EMBL" id="CAJNYV010004002">
    <property type="protein sequence ID" value="CAF3626532.1"/>
    <property type="molecule type" value="Genomic_DNA"/>
</dbReference>
<feature type="region of interest" description="Disordered" evidence="1">
    <location>
        <begin position="3787"/>
        <end position="3808"/>
    </location>
</feature>
<dbReference type="InterPro" id="IPR031248">
    <property type="entry name" value="RNF213"/>
</dbReference>
<evidence type="ECO:0000256" key="1">
    <source>
        <dbReference type="SAM" id="MobiDB-lite"/>
    </source>
</evidence>
<proteinExistence type="predicted"/>
<sequence length="3808" mass="444983">MESIAILKEATEILKQFKQILQHTCEQGRRIPIENILRLFPDINQAQNDLKTLAPLLIKDILPLLRSIISFWKNRIRIRSICTGIMNLSSKISVDIDLNFLRKVLSIDARTPIRVFSSAYKYYLKDFKRKCSANVLTLLSFYGSSQDLFEFLDSLAADDVYNLQEAVNDWDETLVNTKTIFDFSTVKNFLDRAYASITEKLKQLNLTSLPFEHIIACFEDILANKEFNDLAKCLQSSALSLASIKRIHLELTDKEQSKRRQIADILQSSNIEFVRIGHHEVAFDIYIVLQNHQEQQQKQTTVNEEQKIQNITFADISELRDRARLLEYSSNTQKSDKNQHDVDKLRHFIEFVSVVETTLETLTNLYRTGYPLVSQFLITEKTFSCENGNYDQLTQNNTTLANLLHRWEKKLLSLYEIYNDLTYFTGDQFQLIEDYIYKSLSVTDPGYHLLRFIDIDPKSIRKLDKTSEQPEDRLENLGNLLSKSREEVSCQKEILKNEKILLIETTNEGILRAILSLFQKTNTPPHIRHIFYCTTRTNWIQIRAFVYRCFYSKSFHQLIRPELLSQSIQDQFVRLLRSLIKEKPDQYFRIGIITATTMRNQQLINGLRSMRIVDILRDKDLLNRTDFEKLIQDMNKNCILVTSRISGLGKSTFIRKAIDTSNVKYVKFPIYGDFDIDTLAERLCSKYSQLETGAIHLDIGTTANSQQLNEVLYCLLLFRNFRFGQVAVSIPTTTMIYIELDASPDATLNQLPLFQYITPSAVVEKVDWMILNIEQDGIQAVANYLQVINNKTIFQQNFNSSKFEKLDVKTCVHLIQALFLPNKDVEYITWTQLSIFVAVFQRLFTGFSQCSYFLFDCVQESARRLNIVQKHRVELVQILLKSSNQFTSLSVESVRKQQRSAANGESTTFSDAIIRWDTIQPFTLVFTASDEPLFVYKKPTDVPQALVKYFKLYYNACGQSSIGLSTMFPDYNNLSHSDFFVKSASLSFKYFNKSICPKCFGQYDFKQVECNKCASKDLLIRPKSFGSKDIEIFQRDIATRLQDDYVLTPDNFIKMLLIYMRVQSGIPVLIMGETGCGKTSLIQFLCQKVLDQELEIFRIHAGVTADIIIKKMNAYIEIVQAYTGEEKRLWIFFDEFNTTTNIGLLKEIMCERTLLGEPLPNKMVFLGACNPRRQKTAQLIQNDNAHVGLRKNRYEMQKLLWAGTDQRLLYTVVPMPETMLEYIWDYGYLNETTELDYIKTMLLRCKYLSNFKVIYNLMIRLLLQSQNHFRQIEDASSVSLRDIDRFCRLYNWFLESIRQRGTQENLDNPPETYIRRASFISLMVCYYFRLHSDELKDAYVKKIYTIMAGKIPSIEKVPNYLISCILQREQQWLINDLMEVPPNTAKNRALRDNIFVLLACIVNRIPLFLCGKPGSSKSSAVQILISNLKGKKSTKPYFQTLPELVAVSFQGSQNCTSESIIKVFERASKYVGARNNAEILPVIVFDEIGLAELSPHNPLKVLHAELEVDDCKYGFVGISNWRLDASKMNRALYLSTPDPDVADLQLTGVNIAQSMQQQIGGSVAPIDLLVIDSLAKAYYDLYVHLKESQREYENYFGLRDYYSLIKGIVRDTIIVKDKDKLYGIIRKQLKINFDGAYDGSQYLWEQFCNYINRRNIIAQYKCPPFNHLLDQTLRTRSGRYLMLIADNDSAIDYVERYINVHQQRQKNVVRTIVGSSFSGDLSSENAYAEDYNYRVSMDIIHYAETPITLIMRQMGHLYDNLYDLFNQNFAVSARKKYCRIALGAHYQPRCLIHDDFYCIVFIHKRDLGQYDSPFLNRFEKHTIDIQTLIHERHWLLSRQLYGWLENCLPNNLGSNFPLLQHLFVDYSQDQLCSLVIEACEQLNISTDNENTPEKNLQLINYCQEKLLRAASFDLPLTLSTQTSSECQNLIQQYYEMRQLITFGRFIKQSLENSDPSLRVIYTYTQIYHTIDNLPANIEEVKLSAFRTELELTRKIKRHYQASTNIRLLLVRVDYHDEHQHFLSLKHIIQNEYIQSSNQSVWLIFHLQRNLLNQITNDVLFGGWLVDMIDDLNDRELIPKHILDNPSYNDLACQPEYRLSECRFDGDNHLCSSKFNLFDTIFDEVVDRCLSKFRYINFRKTDEENISERRSMLLQRIIEHRINSTSNGLHLRSIIIENLMILIKKCPPPDKTRFVDWRHDILTNVVTIASSRSFYDAFQVTISLFYEAYLSLLLAHLEKYQFFDAYFFLANNHDEIMRNYLSKLWIDSLKASLEAIDMTTMNLDVIDISLVFGLRLPCATIEYENIRNIRKKLEESDQPFSSDHKNNYDLSHLAQIYKSDDEDDKLLQIIFNEKPWLQLYFHDQIAMHLAEFKIQLSTDFVFDLITINPKQTIKQHKQLFLVEYVELTEILRLFEISLNLVSEDTLRNIIKQQLIKTPHDTIKSSEFYTLALVNNENFYQIPPKGTALDEQTIFECAGDPMIETSLMNLIELILSPSVIQQAMNIQQITTTYSLIAQGIRDLDSYEVNNLEKLRSFISLVRCLTTLLPFNALDVLKDVCKVNFDATFDSCSSIHLFIIQLQERIKREKSALDETIIHRALVKLELDFLRDWLTDNINSYGEILTLINDSQNDLWFYSAKIFTLIDYTIDLTVTIKENHGDLPSTDEYNKLNQSLDVPQTSTIKIEKLMVNRLHMRFLLSVQEDEIDKQLTDEYSYFTKNVSEIQNVEQLNLAQRISLIAWIKYYAQMYAFALNNQSQEDVLSELDEFLTDEDTPFCSMLKLFIIKQLLQMSKLTFKDLRELYVNRNIFWIKPFFQSSRDQQVANARQNIILPMPLFQCREQYERIQKVFTSTDRDKQLTNIIGECNHSQKLSYAFLCWFIGYYSRFTEPHVAKDSEFIRTIEREFSSDLIKSFTPLGHRFLIDLCSNFSEKSYFRLHSKMASDEIHRRLLALNIVAVFISARSYSTITLLGNFLFNRQRQMPTSYIQHLSSICLPGLTTSNIIASQMMYVRTRVQERLDQDAYFVEYGKFIFQCSEECPWMFFFEECGAPVGKSVCSLCQKAIGAEKYNVLIARDPPQLRIPIPEAFRKIDEYIKKENEATRLGYHTVKDSNESCLGDKPNYLDRAVSFRFIHFLTHGLLHFLHDRNYLTDDDLKHHLKLPTATHFQDHFEKDYDLLCQSSTGHNSCYIWLYKLLNHLVDDQFVVKGQLNANENVIRIEKLIEKNLIFKHIDSIENEITEYKQTYATFIQKQKSLESFIDELFEDEQRYPLLNFFNVTTFHTSNPLDEFILKIQNLPYADKTYPVTTYLLKRLDDCMNIQYLYSIVVFINYLIEKFNHRIKRTDAINRKIIYYLTQDADRDITGKLFDDFLDAWYALTLEEVRYGSQTFKFKRDLPKEKYAANTSIAMLLLALSRDETMLLPACLKTIAELQNEIFNYFHNTIETTAITKRKRVPLQSIRSEHVLSLDRNFLSRKLINDSLVLNYQYGKSKDIIYDYEEIEITLRNMISKLVLIDTDKLNLLAYQFELYGNEASLINEVRARIEQEPLTSDDRTRLSRLIKTMNPDDILHYLGSLDNIFTYIRTIAAERLRQNMTVQLFIEQFIRSKSRLNDSILRWTDFSAVQLRYIIDFYEMFEEIAFDQVLRVYIKKELAGEAFNPQERKRIIDAFCRATFEKEKITEKLKSIDIWIAMLKRLIVRILNANISLDVPLQIYLERTDLWNNGINYDDLATFEVEDDILLQHTYVILTGLENKKKAANQSQQPEIKPNVQTVEGQRQIANTWYTQTAKATASTKDISGKKASEKKDHS</sequence>
<dbReference type="InterPro" id="IPR003593">
    <property type="entry name" value="AAA+_ATPase"/>
</dbReference>
<protein>
    <recommendedName>
        <fullName evidence="2">AAA+ ATPase domain-containing protein</fullName>
    </recommendedName>
</protein>
<dbReference type="InterPro" id="IPR011704">
    <property type="entry name" value="ATPase_dyneun-rel_AAA"/>
</dbReference>
<dbReference type="PANTHER" id="PTHR22605">
    <property type="entry name" value="RZ-TYPE DOMAIN-CONTAINING PROTEIN"/>
    <property type="match status" value="1"/>
</dbReference>
<evidence type="ECO:0000259" key="2">
    <source>
        <dbReference type="SMART" id="SM00382"/>
    </source>
</evidence>
<feature type="domain" description="AAA+ ATPase" evidence="2">
    <location>
        <begin position="1064"/>
        <end position="1214"/>
    </location>
</feature>
<dbReference type="InterPro" id="IPR027417">
    <property type="entry name" value="P-loop_NTPase"/>
</dbReference>
<dbReference type="SUPFAM" id="SSF52540">
    <property type="entry name" value="P-loop containing nucleoside triphosphate hydrolases"/>
    <property type="match status" value="2"/>
</dbReference>
<dbReference type="CDD" id="cd00009">
    <property type="entry name" value="AAA"/>
    <property type="match status" value="1"/>
</dbReference>
<name>A0A818PSL1_9BILA</name>
<dbReference type="GO" id="GO:0016887">
    <property type="term" value="F:ATP hydrolysis activity"/>
    <property type="evidence" value="ECO:0007669"/>
    <property type="project" value="InterPro"/>
</dbReference>
<dbReference type="Pfam" id="PF07728">
    <property type="entry name" value="AAA_5"/>
    <property type="match status" value="1"/>
</dbReference>
<evidence type="ECO:0000313" key="4">
    <source>
        <dbReference type="Proteomes" id="UP000663865"/>
    </source>
</evidence>
<feature type="domain" description="AAA+ ATPase" evidence="2">
    <location>
        <begin position="1403"/>
        <end position="1538"/>
    </location>
</feature>
<feature type="compositionally biased region" description="Basic and acidic residues" evidence="1">
    <location>
        <begin position="3796"/>
        <end position="3808"/>
    </location>
</feature>
<organism evidence="3 4">
    <name type="scientific">Rotaria socialis</name>
    <dbReference type="NCBI Taxonomy" id="392032"/>
    <lineage>
        <taxon>Eukaryota</taxon>
        <taxon>Metazoa</taxon>
        <taxon>Spiralia</taxon>
        <taxon>Gnathifera</taxon>
        <taxon>Rotifera</taxon>
        <taxon>Eurotatoria</taxon>
        <taxon>Bdelloidea</taxon>
        <taxon>Philodinida</taxon>
        <taxon>Philodinidae</taxon>
        <taxon>Rotaria</taxon>
    </lineage>
</organism>
<accession>A0A818PSL1</accession>
<dbReference type="GO" id="GO:0004842">
    <property type="term" value="F:ubiquitin-protein transferase activity"/>
    <property type="evidence" value="ECO:0007669"/>
    <property type="project" value="InterPro"/>
</dbReference>